<gene>
    <name evidence="1" type="ORF">GBAR_LOCUS20284</name>
</gene>
<evidence type="ECO:0000313" key="1">
    <source>
        <dbReference type="EMBL" id="CAI8036153.1"/>
    </source>
</evidence>
<evidence type="ECO:0000313" key="2">
    <source>
        <dbReference type="Proteomes" id="UP001174909"/>
    </source>
</evidence>
<dbReference type="EMBL" id="CASHTH010002848">
    <property type="protein sequence ID" value="CAI8036153.1"/>
    <property type="molecule type" value="Genomic_DNA"/>
</dbReference>
<comment type="caution">
    <text evidence="1">The sequence shown here is derived from an EMBL/GenBank/DDBJ whole genome shotgun (WGS) entry which is preliminary data.</text>
</comment>
<organism evidence="1 2">
    <name type="scientific">Geodia barretti</name>
    <name type="common">Barrett's horny sponge</name>
    <dbReference type="NCBI Taxonomy" id="519541"/>
    <lineage>
        <taxon>Eukaryota</taxon>
        <taxon>Metazoa</taxon>
        <taxon>Porifera</taxon>
        <taxon>Demospongiae</taxon>
        <taxon>Heteroscleromorpha</taxon>
        <taxon>Tetractinellida</taxon>
        <taxon>Astrophorina</taxon>
        <taxon>Geodiidae</taxon>
        <taxon>Geodia</taxon>
    </lineage>
</organism>
<dbReference type="AlphaFoldDB" id="A0AA35SVK9"/>
<dbReference type="Proteomes" id="UP001174909">
    <property type="component" value="Unassembled WGS sequence"/>
</dbReference>
<keyword evidence="2" id="KW-1185">Reference proteome</keyword>
<sequence>MVFGLVSAVRCPSGWRSNDEAVSHWGRRSLSSWCHGDGGWICGCSSRLGARRA</sequence>
<reference evidence="1" key="1">
    <citation type="submission" date="2023-03" db="EMBL/GenBank/DDBJ databases">
        <authorList>
            <person name="Steffen K."/>
            <person name="Cardenas P."/>
        </authorList>
    </citation>
    <scope>NUCLEOTIDE SEQUENCE</scope>
</reference>
<protein>
    <submittedName>
        <fullName evidence="1">Uncharacterized protein</fullName>
    </submittedName>
</protein>
<name>A0AA35SVK9_GEOBA</name>
<accession>A0AA35SVK9</accession>
<proteinExistence type="predicted"/>